<keyword evidence="7" id="KW-0472">Membrane</keyword>
<dbReference type="RefSeq" id="WP_043404116.1">
    <property type="nucleotide sequence ID" value="NZ_JPMI01000233.1"/>
</dbReference>
<dbReference type="PROSITE" id="PS50885">
    <property type="entry name" value="HAMP"/>
    <property type="match status" value="1"/>
</dbReference>
<comment type="subcellular location">
    <subcellularLocation>
        <location evidence="2">Membrane</location>
    </subcellularLocation>
</comment>
<dbReference type="GO" id="GO:0016020">
    <property type="term" value="C:membrane"/>
    <property type="evidence" value="ECO:0007669"/>
    <property type="project" value="UniProtKB-SubCell"/>
</dbReference>
<comment type="caution">
    <text evidence="10">The sequence shown here is derived from an EMBL/GenBank/DDBJ whole genome shotgun (WGS) entry which is preliminary data.</text>
</comment>
<dbReference type="SUPFAM" id="SSF158472">
    <property type="entry name" value="HAMP domain-like"/>
    <property type="match status" value="1"/>
</dbReference>
<dbReference type="InterPro" id="IPR003594">
    <property type="entry name" value="HATPase_dom"/>
</dbReference>
<feature type="domain" description="HAMP" evidence="9">
    <location>
        <begin position="176"/>
        <end position="228"/>
    </location>
</feature>
<dbReference type="InterPro" id="IPR005467">
    <property type="entry name" value="His_kinase_dom"/>
</dbReference>
<dbReference type="EMBL" id="JPMI01000233">
    <property type="protein sequence ID" value="KFA89705.1"/>
    <property type="molecule type" value="Genomic_DNA"/>
</dbReference>
<dbReference type="Proteomes" id="UP000028547">
    <property type="component" value="Unassembled WGS sequence"/>
</dbReference>
<evidence type="ECO:0000313" key="10">
    <source>
        <dbReference type="EMBL" id="KFA89705.1"/>
    </source>
</evidence>
<evidence type="ECO:0000256" key="5">
    <source>
        <dbReference type="ARBA" id="ARBA00022679"/>
    </source>
</evidence>
<feature type="transmembrane region" description="Helical" evidence="7">
    <location>
        <begin position="152"/>
        <end position="173"/>
    </location>
</feature>
<keyword evidence="6 10" id="KW-0418">Kinase</keyword>
<gene>
    <name evidence="10" type="ORF">Q664_32980</name>
</gene>
<dbReference type="GO" id="GO:0000155">
    <property type="term" value="F:phosphorelay sensor kinase activity"/>
    <property type="evidence" value="ECO:0007669"/>
    <property type="project" value="InterPro"/>
</dbReference>
<dbReference type="InterPro" id="IPR036097">
    <property type="entry name" value="HisK_dim/P_sf"/>
</dbReference>
<dbReference type="SMART" id="SM00387">
    <property type="entry name" value="HATPase_c"/>
    <property type="match status" value="1"/>
</dbReference>
<evidence type="ECO:0000256" key="4">
    <source>
        <dbReference type="ARBA" id="ARBA00022553"/>
    </source>
</evidence>
<dbReference type="SMART" id="SM00388">
    <property type="entry name" value="HisKA"/>
    <property type="match status" value="1"/>
</dbReference>
<dbReference type="PRINTS" id="PR00344">
    <property type="entry name" value="BCTRLSENSOR"/>
</dbReference>
<feature type="domain" description="Histidine kinase" evidence="8">
    <location>
        <begin position="259"/>
        <end position="479"/>
    </location>
</feature>
<dbReference type="AlphaFoldDB" id="A0A084SMM0"/>
<evidence type="ECO:0000313" key="11">
    <source>
        <dbReference type="Proteomes" id="UP000028547"/>
    </source>
</evidence>
<evidence type="ECO:0000256" key="3">
    <source>
        <dbReference type="ARBA" id="ARBA00012438"/>
    </source>
</evidence>
<dbReference type="Pfam" id="PF00512">
    <property type="entry name" value="HisKA"/>
    <property type="match status" value="1"/>
</dbReference>
<evidence type="ECO:0000256" key="2">
    <source>
        <dbReference type="ARBA" id="ARBA00004370"/>
    </source>
</evidence>
<name>A0A084SMM0_9BACT</name>
<keyword evidence="7" id="KW-0812">Transmembrane</keyword>
<dbReference type="Pfam" id="PF02518">
    <property type="entry name" value="HATPase_c"/>
    <property type="match status" value="1"/>
</dbReference>
<proteinExistence type="predicted"/>
<evidence type="ECO:0000259" key="9">
    <source>
        <dbReference type="PROSITE" id="PS50885"/>
    </source>
</evidence>
<dbReference type="Gene3D" id="3.30.565.10">
    <property type="entry name" value="Histidine kinase-like ATPase, C-terminal domain"/>
    <property type="match status" value="1"/>
</dbReference>
<dbReference type="CDD" id="cd00082">
    <property type="entry name" value="HisKA"/>
    <property type="match status" value="1"/>
</dbReference>
<keyword evidence="7" id="KW-1133">Transmembrane helix</keyword>
<evidence type="ECO:0000259" key="8">
    <source>
        <dbReference type="PROSITE" id="PS50109"/>
    </source>
</evidence>
<dbReference type="CDD" id="cd06225">
    <property type="entry name" value="HAMP"/>
    <property type="match status" value="1"/>
</dbReference>
<comment type="catalytic activity">
    <reaction evidence="1">
        <text>ATP + protein L-histidine = ADP + protein N-phospho-L-histidine.</text>
        <dbReference type="EC" id="2.7.13.3"/>
    </reaction>
</comment>
<evidence type="ECO:0000256" key="7">
    <source>
        <dbReference type="SAM" id="Phobius"/>
    </source>
</evidence>
<dbReference type="PROSITE" id="PS50109">
    <property type="entry name" value="HIS_KIN"/>
    <property type="match status" value="1"/>
</dbReference>
<dbReference type="SMART" id="SM00304">
    <property type="entry name" value="HAMP"/>
    <property type="match status" value="1"/>
</dbReference>
<evidence type="ECO:0000256" key="6">
    <source>
        <dbReference type="ARBA" id="ARBA00022777"/>
    </source>
</evidence>
<dbReference type="InterPro" id="IPR004358">
    <property type="entry name" value="Sig_transdc_His_kin-like_C"/>
</dbReference>
<dbReference type="Gene3D" id="1.10.287.130">
    <property type="match status" value="1"/>
</dbReference>
<dbReference type="Pfam" id="PF00672">
    <property type="entry name" value="HAMP"/>
    <property type="match status" value="1"/>
</dbReference>
<dbReference type="Gene3D" id="6.10.340.10">
    <property type="match status" value="1"/>
</dbReference>
<keyword evidence="4" id="KW-0597">Phosphoprotein</keyword>
<dbReference type="InterPro" id="IPR003661">
    <property type="entry name" value="HisK_dim/P_dom"/>
</dbReference>
<sequence>MTLARKLVFALVLLAFAVIAGLETVEVRRELDRSALDMQQDHRLLGHALGGSLVRAWEVEGGEQALMLLSQANRFQEQVKLSWLWLDSPEATDLSSEQRAELLAGRDVSFVDERRAPGVLRSFTPVGIGPRQGVIEITEPLTEQRLHVSRTVLGMAVATGVIFLAFLGVAMAMGHQLVGRPVEQLVEFTRRIGQGDLEARVHLRQKDELSTLAEAMNQMASGLAAARAQVAAETAARLATLEHLRHADRLGTVGKLASGVAHELGTPLNVVLGRAKMIASGEAEGDETRECAQIITQQVQHMTGIIRQLLDFARRRTPQRAPEDLAELVAHTLRMLHPMATRRGIHLASEAEGPLRLEVDGGQLQQALTNLVVNGIHAMNRPGTLRVRLGHARALPPVELGGPEAEWVRMDVMDEGEGISPETLPRVFEPFFTTKDVGEGTGLGLSVSYGLIRDHGGWISVSSEPGRGSCFSIFLPPGAGESEEAEA</sequence>
<dbReference type="EC" id="2.7.13.3" evidence="3"/>
<dbReference type="SUPFAM" id="SSF47384">
    <property type="entry name" value="Homodimeric domain of signal transducing histidine kinase"/>
    <property type="match status" value="1"/>
</dbReference>
<dbReference type="InterPro" id="IPR003660">
    <property type="entry name" value="HAMP_dom"/>
</dbReference>
<evidence type="ECO:0000256" key="1">
    <source>
        <dbReference type="ARBA" id="ARBA00000085"/>
    </source>
</evidence>
<keyword evidence="5" id="KW-0808">Transferase</keyword>
<dbReference type="SUPFAM" id="SSF55874">
    <property type="entry name" value="ATPase domain of HSP90 chaperone/DNA topoisomerase II/histidine kinase"/>
    <property type="match status" value="1"/>
</dbReference>
<organism evidence="10 11">
    <name type="scientific">Archangium violaceum Cb vi76</name>
    <dbReference type="NCBI Taxonomy" id="1406225"/>
    <lineage>
        <taxon>Bacteria</taxon>
        <taxon>Pseudomonadati</taxon>
        <taxon>Myxococcota</taxon>
        <taxon>Myxococcia</taxon>
        <taxon>Myxococcales</taxon>
        <taxon>Cystobacterineae</taxon>
        <taxon>Archangiaceae</taxon>
        <taxon>Archangium</taxon>
    </lineage>
</organism>
<protein>
    <recommendedName>
        <fullName evidence="3">histidine kinase</fullName>
        <ecNumber evidence="3">2.7.13.3</ecNumber>
    </recommendedName>
</protein>
<reference evidence="10 11" key="1">
    <citation type="submission" date="2014-07" db="EMBL/GenBank/DDBJ databases">
        <title>Draft Genome Sequence of Gephyronic Acid Producer, Cystobacter violaceus Strain Cb vi76.</title>
        <authorList>
            <person name="Stevens D.C."/>
            <person name="Young J."/>
            <person name="Carmichael R."/>
            <person name="Tan J."/>
            <person name="Taylor R.E."/>
        </authorList>
    </citation>
    <scope>NUCLEOTIDE SEQUENCE [LARGE SCALE GENOMIC DNA]</scope>
    <source>
        <strain evidence="10 11">Cb vi76</strain>
    </source>
</reference>
<dbReference type="InterPro" id="IPR036890">
    <property type="entry name" value="HATPase_C_sf"/>
</dbReference>
<dbReference type="PANTHER" id="PTHR43065:SF42">
    <property type="entry name" value="TWO-COMPONENT SENSOR PPRA"/>
    <property type="match status" value="1"/>
</dbReference>
<accession>A0A084SMM0</accession>
<dbReference type="PANTHER" id="PTHR43065">
    <property type="entry name" value="SENSOR HISTIDINE KINASE"/>
    <property type="match status" value="1"/>
</dbReference>